<feature type="transmembrane region" description="Helical" evidence="3">
    <location>
        <begin position="195"/>
        <end position="215"/>
    </location>
</feature>
<evidence type="ECO:0000256" key="2">
    <source>
        <dbReference type="SAM" id="MobiDB-lite"/>
    </source>
</evidence>
<dbReference type="InterPro" id="IPR011701">
    <property type="entry name" value="MFS"/>
</dbReference>
<accession>K0RLU9</accession>
<evidence type="ECO:0000256" key="3">
    <source>
        <dbReference type="SAM" id="Phobius"/>
    </source>
</evidence>
<feature type="transmembrane region" description="Helical" evidence="3">
    <location>
        <begin position="374"/>
        <end position="393"/>
    </location>
</feature>
<dbReference type="GO" id="GO:0016020">
    <property type="term" value="C:membrane"/>
    <property type="evidence" value="ECO:0007669"/>
    <property type="project" value="UniProtKB-SubCell"/>
</dbReference>
<dbReference type="PROSITE" id="PS50850">
    <property type="entry name" value="MFS"/>
    <property type="match status" value="1"/>
</dbReference>
<dbReference type="SUPFAM" id="SSF103473">
    <property type="entry name" value="MFS general substrate transporter"/>
    <property type="match status" value="1"/>
</dbReference>
<feature type="region of interest" description="Disordered" evidence="2">
    <location>
        <begin position="1"/>
        <end position="24"/>
    </location>
</feature>
<proteinExistence type="predicted"/>
<dbReference type="EMBL" id="AGNL01044332">
    <property type="protein sequence ID" value="EJK49921.1"/>
    <property type="molecule type" value="Genomic_DNA"/>
</dbReference>
<dbReference type="OMA" id="QWHIVAM"/>
<dbReference type="PANTHER" id="PTHR23534:SF1">
    <property type="entry name" value="MAJOR FACILITATOR SUPERFAMILY PROTEIN"/>
    <property type="match status" value="1"/>
</dbReference>
<feature type="transmembrane region" description="Helical" evidence="3">
    <location>
        <begin position="315"/>
        <end position="334"/>
    </location>
</feature>
<dbReference type="Proteomes" id="UP000266841">
    <property type="component" value="Unassembled WGS sequence"/>
</dbReference>
<feature type="transmembrane region" description="Helical" evidence="3">
    <location>
        <begin position="164"/>
        <end position="183"/>
    </location>
</feature>
<dbReference type="InterPro" id="IPR036259">
    <property type="entry name" value="MFS_trans_sf"/>
</dbReference>
<evidence type="ECO:0000313" key="6">
    <source>
        <dbReference type="Proteomes" id="UP000266841"/>
    </source>
</evidence>
<feature type="transmembrane region" description="Helical" evidence="3">
    <location>
        <begin position="63"/>
        <end position="85"/>
    </location>
</feature>
<keyword evidence="3" id="KW-0472">Membrane</keyword>
<dbReference type="CDD" id="cd06174">
    <property type="entry name" value="MFS"/>
    <property type="match status" value="1"/>
</dbReference>
<comment type="caution">
    <text evidence="5">The sequence shown here is derived from an EMBL/GenBank/DDBJ whole genome shotgun (WGS) entry which is preliminary data.</text>
</comment>
<feature type="transmembrane region" description="Helical" evidence="3">
    <location>
        <begin position="33"/>
        <end position="51"/>
    </location>
</feature>
<dbReference type="GO" id="GO:0022857">
    <property type="term" value="F:transmembrane transporter activity"/>
    <property type="evidence" value="ECO:0007669"/>
    <property type="project" value="InterPro"/>
</dbReference>
<name>K0RLU9_THAOC</name>
<dbReference type="AlphaFoldDB" id="K0RLU9"/>
<dbReference type="PANTHER" id="PTHR23534">
    <property type="entry name" value="MFS PERMEASE"/>
    <property type="match status" value="1"/>
</dbReference>
<reference evidence="5 6" key="1">
    <citation type="journal article" date="2012" name="Genome Biol.">
        <title>Genome and low-iron response of an oceanic diatom adapted to chronic iron limitation.</title>
        <authorList>
            <person name="Lommer M."/>
            <person name="Specht M."/>
            <person name="Roy A.S."/>
            <person name="Kraemer L."/>
            <person name="Andreson R."/>
            <person name="Gutowska M.A."/>
            <person name="Wolf J."/>
            <person name="Bergner S.V."/>
            <person name="Schilhabel M.B."/>
            <person name="Klostermeier U.C."/>
            <person name="Beiko R.G."/>
            <person name="Rosenstiel P."/>
            <person name="Hippler M."/>
            <person name="Laroche J."/>
        </authorList>
    </citation>
    <scope>NUCLEOTIDE SEQUENCE [LARGE SCALE GENOMIC DNA]</scope>
    <source>
        <strain evidence="5 6">CCMP1005</strain>
    </source>
</reference>
<dbReference type="Gene3D" id="1.20.1250.20">
    <property type="entry name" value="MFS general substrate transporter like domains"/>
    <property type="match status" value="1"/>
</dbReference>
<feature type="transmembrane region" description="Helical" evidence="3">
    <location>
        <begin position="97"/>
        <end position="119"/>
    </location>
</feature>
<dbReference type="OrthoDB" id="45895at2759"/>
<organism evidence="5 6">
    <name type="scientific">Thalassiosira oceanica</name>
    <name type="common">Marine diatom</name>
    <dbReference type="NCBI Taxonomy" id="159749"/>
    <lineage>
        <taxon>Eukaryota</taxon>
        <taxon>Sar</taxon>
        <taxon>Stramenopiles</taxon>
        <taxon>Ochrophyta</taxon>
        <taxon>Bacillariophyta</taxon>
        <taxon>Coscinodiscophyceae</taxon>
        <taxon>Thalassiosirophycidae</taxon>
        <taxon>Thalassiosirales</taxon>
        <taxon>Thalassiosiraceae</taxon>
        <taxon>Thalassiosira</taxon>
    </lineage>
</organism>
<protein>
    <recommendedName>
        <fullName evidence="4">Major facilitator superfamily (MFS) profile domain-containing protein</fullName>
    </recommendedName>
</protein>
<feature type="transmembrane region" description="Helical" evidence="3">
    <location>
        <begin position="405"/>
        <end position="425"/>
    </location>
</feature>
<dbReference type="eggNOG" id="ENOG502S3T3">
    <property type="taxonomic scope" value="Eukaryota"/>
</dbReference>
<dbReference type="InterPro" id="IPR020846">
    <property type="entry name" value="MFS_dom"/>
</dbReference>
<dbReference type="Pfam" id="PF07690">
    <property type="entry name" value="MFS_1"/>
    <property type="match status" value="1"/>
</dbReference>
<evidence type="ECO:0000259" key="4">
    <source>
        <dbReference type="PROSITE" id="PS50850"/>
    </source>
</evidence>
<gene>
    <name evidence="5" type="ORF">THAOC_31154</name>
</gene>
<evidence type="ECO:0000256" key="1">
    <source>
        <dbReference type="ARBA" id="ARBA00004141"/>
    </source>
</evidence>
<feature type="transmembrane region" description="Helical" evidence="3">
    <location>
        <begin position="431"/>
        <end position="451"/>
    </location>
</feature>
<feature type="transmembrane region" description="Helical" evidence="3">
    <location>
        <begin position="346"/>
        <end position="368"/>
    </location>
</feature>
<sequence>METASPSRKRRRARHDEEELDDTPGTRRMYKNIALLSGMWGLGLGAAFVQISSSAFCLIDNGYGSVSSAPLGLIMLLSSPCAVVVPRLANGMGERKVFVLASALGVAGSLVQMAGTMVFREHGSAAQLAMILAGASVQGFTYASSNNLRFAVARFFPPEFLPTATALVLFGGVVSSLFGPLLSNVTRYMIPGADYAGNFLQIALLYFLFGVLAKLTDFEEPVGKRSKGEGDEVDRALGMLLDDSDYRRMEEEEDDNDEYIEVGARPLSEILIKTDLPLLTLFQCLSYNIMALYMSQVPLPLDALGYTPNQGTLVITAHMLGMFVPGLVSGRIIGRVGIWTGTCAGFLVSILGGGVMLVNYSLALFFVGMTLVGVGWNLSFVGPSALVSTIYTPKERADVLGFNDGLMLLTIGIFALTGSQIYKAINSWRVFIYTLVGISALSAFAAVAVGFGTARRGRLKINAAGDRTREGDAADAADSIDHSEASLEGSLEHITQAVNK</sequence>
<keyword evidence="3" id="KW-0812">Transmembrane</keyword>
<feature type="domain" description="Major facilitator superfamily (MFS) profile" evidence="4">
    <location>
        <begin position="272"/>
        <end position="500"/>
    </location>
</feature>
<evidence type="ECO:0000313" key="5">
    <source>
        <dbReference type="EMBL" id="EJK49921.1"/>
    </source>
</evidence>
<comment type="subcellular location">
    <subcellularLocation>
        <location evidence="1">Membrane</location>
        <topology evidence="1">Multi-pass membrane protein</topology>
    </subcellularLocation>
</comment>
<keyword evidence="3" id="KW-1133">Transmembrane helix</keyword>
<keyword evidence="6" id="KW-1185">Reference proteome</keyword>